<sequence length="233" mass="24562">MAPIVFVHGVRTSSAIWDEQVRAMALSGHESIAVDLPGHGTRAGERFTLQGALDTIELAVGTFPVPPLLVGLSLGGYAALAYAARNHGKVAGVVLAGCSTEIRGKPVGAYRSLSVELARRFRPAGGTWHVVADMLAAMKGHSSLADLRRLLVPVWLVNGQRDVLRFEERRYVAAHPAIRLSVVPGAGHDVNSHAPIAFNRILLGAMHELRAAAAAIAGPAIARVPVPRPAIAL</sequence>
<evidence type="ECO:0000259" key="2">
    <source>
        <dbReference type="Pfam" id="PF12697"/>
    </source>
</evidence>
<feature type="domain" description="AB hydrolase-1" evidence="2">
    <location>
        <begin position="4"/>
        <end position="198"/>
    </location>
</feature>
<dbReference type="PANTHER" id="PTHR43798">
    <property type="entry name" value="MONOACYLGLYCEROL LIPASE"/>
    <property type="match status" value="1"/>
</dbReference>
<evidence type="ECO:0000313" key="4">
    <source>
        <dbReference type="Proteomes" id="UP000663937"/>
    </source>
</evidence>
<dbReference type="PANTHER" id="PTHR43798:SF31">
    <property type="entry name" value="AB HYDROLASE SUPERFAMILY PROTEIN YCLE"/>
    <property type="match status" value="1"/>
</dbReference>
<dbReference type="GO" id="GO:0016020">
    <property type="term" value="C:membrane"/>
    <property type="evidence" value="ECO:0007669"/>
    <property type="project" value="TreeGrafter"/>
</dbReference>
<dbReference type="GO" id="GO:0016787">
    <property type="term" value="F:hydrolase activity"/>
    <property type="evidence" value="ECO:0007669"/>
    <property type="project" value="UniProtKB-KW"/>
</dbReference>
<evidence type="ECO:0000313" key="3">
    <source>
        <dbReference type="EMBL" id="QTE31248.1"/>
    </source>
</evidence>
<dbReference type="EMBL" id="CP071868">
    <property type="protein sequence ID" value="QTE31248.1"/>
    <property type="molecule type" value="Genomic_DNA"/>
</dbReference>
<dbReference type="SUPFAM" id="SSF53474">
    <property type="entry name" value="alpha/beta-Hydrolases"/>
    <property type="match status" value="1"/>
</dbReference>
<keyword evidence="1 3" id="KW-0378">Hydrolase</keyword>
<reference evidence="3" key="1">
    <citation type="submission" date="2021-03" db="EMBL/GenBank/DDBJ databases">
        <title>Pengzhenrongella sicca gen. nov., sp. nov., a new member of suborder Micrococcineae isolated from High-Arctic tundra soil.</title>
        <authorList>
            <person name="Peng F."/>
        </authorList>
    </citation>
    <scope>NUCLEOTIDE SEQUENCE</scope>
    <source>
        <strain evidence="3">LRZ-2</strain>
    </source>
</reference>
<dbReference type="KEGG" id="psic:J4E96_01510"/>
<proteinExistence type="predicted"/>
<dbReference type="Proteomes" id="UP000663937">
    <property type="component" value="Chromosome"/>
</dbReference>
<name>A0A8A4ZNW0_9MICO</name>
<dbReference type="InterPro" id="IPR029058">
    <property type="entry name" value="AB_hydrolase_fold"/>
</dbReference>
<dbReference type="AlphaFoldDB" id="A0A8A4ZNW0"/>
<dbReference type="Gene3D" id="3.40.50.1820">
    <property type="entry name" value="alpha/beta hydrolase"/>
    <property type="match status" value="2"/>
</dbReference>
<dbReference type="RefSeq" id="WP_227425622.1">
    <property type="nucleotide sequence ID" value="NZ_CP071868.1"/>
</dbReference>
<evidence type="ECO:0000256" key="1">
    <source>
        <dbReference type="ARBA" id="ARBA00022801"/>
    </source>
</evidence>
<dbReference type="Pfam" id="PF12697">
    <property type="entry name" value="Abhydrolase_6"/>
    <property type="match status" value="1"/>
</dbReference>
<keyword evidence="4" id="KW-1185">Reference proteome</keyword>
<gene>
    <name evidence="3" type="ORF">J4E96_01510</name>
</gene>
<organism evidence="3 4">
    <name type="scientific">Pengzhenrongella sicca</name>
    <dbReference type="NCBI Taxonomy" id="2819238"/>
    <lineage>
        <taxon>Bacteria</taxon>
        <taxon>Bacillati</taxon>
        <taxon>Actinomycetota</taxon>
        <taxon>Actinomycetes</taxon>
        <taxon>Micrococcales</taxon>
        <taxon>Pengzhenrongella</taxon>
    </lineage>
</organism>
<accession>A0A8A4ZNW0</accession>
<dbReference type="InterPro" id="IPR050266">
    <property type="entry name" value="AB_hydrolase_sf"/>
</dbReference>
<dbReference type="InterPro" id="IPR000073">
    <property type="entry name" value="AB_hydrolase_1"/>
</dbReference>
<protein>
    <submittedName>
        <fullName evidence="3">Alpha/beta fold hydrolase</fullName>
    </submittedName>
</protein>